<accession>A0A0N0BKZ2</accession>
<sequence length="75" mass="8538">MQIAHVATGNWLDPPPPPPPPGTSKFIRELQLTYRTMTQRRRRLFVVIATCQGLVNSEDIEKIEDNTSKTLSIFD</sequence>
<evidence type="ECO:0000313" key="3">
    <source>
        <dbReference type="Proteomes" id="UP000053105"/>
    </source>
</evidence>
<protein>
    <submittedName>
        <fullName evidence="2">Uncharacterized protein</fullName>
    </submittedName>
</protein>
<proteinExistence type="predicted"/>
<dbReference type="Proteomes" id="UP000053105">
    <property type="component" value="Unassembled WGS sequence"/>
</dbReference>
<evidence type="ECO:0000313" key="2">
    <source>
        <dbReference type="EMBL" id="KOX81141.1"/>
    </source>
</evidence>
<dbReference type="AlphaFoldDB" id="A0A0N0BKZ2"/>
<feature type="region of interest" description="Disordered" evidence="1">
    <location>
        <begin position="1"/>
        <end position="23"/>
    </location>
</feature>
<feature type="compositionally biased region" description="Pro residues" evidence="1">
    <location>
        <begin position="13"/>
        <end position="22"/>
    </location>
</feature>
<evidence type="ECO:0000256" key="1">
    <source>
        <dbReference type="SAM" id="MobiDB-lite"/>
    </source>
</evidence>
<reference evidence="2 3" key="1">
    <citation type="submission" date="2015-07" db="EMBL/GenBank/DDBJ databases">
        <title>The genome of Melipona quadrifasciata.</title>
        <authorList>
            <person name="Pan H."/>
            <person name="Kapheim K."/>
        </authorList>
    </citation>
    <scope>NUCLEOTIDE SEQUENCE [LARGE SCALE GENOMIC DNA]</scope>
    <source>
        <strain evidence="2">0111107301</strain>
        <tissue evidence="2">Whole body</tissue>
    </source>
</reference>
<organism evidence="2 3">
    <name type="scientific">Melipona quadrifasciata</name>
    <dbReference type="NCBI Taxonomy" id="166423"/>
    <lineage>
        <taxon>Eukaryota</taxon>
        <taxon>Metazoa</taxon>
        <taxon>Ecdysozoa</taxon>
        <taxon>Arthropoda</taxon>
        <taxon>Hexapoda</taxon>
        <taxon>Insecta</taxon>
        <taxon>Pterygota</taxon>
        <taxon>Neoptera</taxon>
        <taxon>Endopterygota</taxon>
        <taxon>Hymenoptera</taxon>
        <taxon>Apocrita</taxon>
        <taxon>Aculeata</taxon>
        <taxon>Apoidea</taxon>
        <taxon>Anthophila</taxon>
        <taxon>Apidae</taxon>
        <taxon>Melipona</taxon>
    </lineage>
</organism>
<gene>
    <name evidence="2" type="ORF">WN51_03429</name>
</gene>
<name>A0A0N0BKZ2_9HYME</name>
<keyword evidence="3" id="KW-1185">Reference proteome</keyword>
<dbReference type="EMBL" id="KQ435691">
    <property type="protein sequence ID" value="KOX81141.1"/>
    <property type="molecule type" value="Genomic_DNA"/>
</dbReference>